<dbReference type="InterPro" id="IPR008807">
    <property type="entry name" value="ROS_MUCR"/>
</dbReference>
<protein>
    <submittedName>
        <fullName evidence="2">Transcriptional regulator, MucR family</fullName>
    </submittedName>
</protein>
<organism evidence="2 3">
    <name type="scientific">Methylobacterium radiotolerans (strain ATCC 27329 / DSM 1819 / JCM 2831 / NBRC 15690 / NCIMB 10815 / 0-1)</name>
    <dbReference type="NCBI Taxonomy" id="426355"/>
    <lineage>
        <taxon>Bacteria</taxon>
        <taxon>Pseudomonadati</taxon>
        <taxon>Pseudomonadota</taxon>
        <taxon>Alphaproteobacteria</taxon>
        <taxon>Hyphomicrobiales</taxon>
        <taxon>Methylobacteriaceae</taxon>
        <taxon>Methylobacterium</taxon>
    </lineage>
</organism>
<dbReference type="GO" id="GO:0003677">
    <property type="term" value="F:DNA binding"/>
    <property type="evidence" value="ECO:0007669"/>
    <property type="project" value="InterPro"/>
</dbReference>
<keyword evidence="2" id="KW-0614">Plasmid</keyword>
<geneLocation type="plasmid" evidence="2 3">
    <name>pMRAD05</name>
</geneLocation>
<dbReference type="InterPro" id="IPR041920">
    <property type="entry name" value="ROS/MUCR_sf"/>
</dbReference>
<dbReference type="GO" id="GO:0006355">
    <property type="term" value="P:regulation of DNA-templated transcription"/>
    <property type="evidence" value="ECO:0007669"/>
    <property type="project" value="InterPro"/>
</dbReference>
<dbReference type="KEGG" id="mrd:Mrad2831_6439"/>
<evidence type="ECO:0000313" key="2">
    <source>
        <dbReference type="EMBL" id="ACB28359.1"/>
    </source>
</evidence>
<dbReference type="HOGENOM" id="CLU_106247_2_1_5"/>
<dbReference type="Proteomes" id="UP000006589">
    <property type="component" value="Plasmid pMRAD05"/>
</dbReference>
<dbReference type="Pfam" id="PF05443">
    <property type="entry name" value="ROS_MUCR"/>
    <property type="match status" value="1"/>
</dbReference>
<evidence type="ECO:0000256" key="1">
    <source>
        <dbReference type="ARBA" id="ARBA00007031"/>
    </source>
</evidence>
<reference evidence="2 3" key="1">
    <citation type="submission" date="2008-03" db="EMBL/GenBank/DDBJ databases">
        <title>Complete sequence of plasmid5 of Methylobacterium radiotolerans JCM 2831.</title>
        <authorList>
            <consortium name="US DOE Joint Genome Institute"/>
            <person name="Copeland A."/>
            <person name="Lucas S."/>
            <person name="Lapidus A."/>
            <person name="Glavina del Rio T."/>
            <person name="Dalin E."/>
            <person name="Tice H."/>
            <person name="Bruce D."/>
            <person name="Goodwin L."/>
            <person name="Pitluck S."/>
            <person name="Kiss H."/>
            <person name="Brettin T."/>
            <person name="Detter J.C."/>
            <person name="Han C."/>
            <person name="Kuske C.R."/>
            <person name="Schmutz J."/>
            <person name="Larimer F."/>
            <person name="Land M."/>
            <person name="Hauser L."/>
            <person name="Kyrpides N."/>
            <person name="Mikhailova N."/>
            <person name="Marx C.J."/>
            <person name="Richardson P."/>
        </authorList>
    </citation>
    <scope>NUCLEOTIDE SEQUENCE [LARGE SCALE GENOMIC DNA]</scope>
    <source>
        <strain evidence="3">ATCC 27329 / DSM 1819 / JCM 2831 / NBRC 15690 / NCIMB 10815 / 0-1</strain>
        <plasmid evidence="3">Plasmid pMRAD05</plasmid>
    </source>
</reference>
<dbReference type="RefSeq" id="WP_012340171.1">
    <property type="nucleotide sequence ID" value="NC_010518.1"/>
</dbReference>
<dbReference type="Gene3D" id="1.10.10.1550">
    <property type="entry name" value="ROS/MUCR transcriptional regulator protein"/>
    <property type="match status" value="1"/>
</dbReference>
<dbReference type="GeneID" id="31781047"/>
<dbReference type="EMBL" id="CP001006">
    <property type="protein sequence ID" value="ACB28359.1"/>
    <property type="molecule type" value="Genomic_DNA"/>
</dbReference>
<evidence type="ECO:0000313" key="3">
    <source>
        <dbReference type="Proteomes" id="UP000006589"/>
    </source>
</evidence>
<accession>B1MA34</accession>
<sequence length="151" mass="16255">MITGKNISSNFSLNYSRMTANLIAAYVSHNRVPASDLPALIAAAGAAFTGLQLASLATGPKDRKVTQAQIQASITYEALISFEDGKPYQTIKRHLTTRGLTPETYRAKWGLPPDYPMFAPAYGVKRSKIAKRLALRRNLSTPASEAGPSSG</sequence>
<gene>
    <name evidence="2" type="ordered locus">Mrad2831_6439</name>
</gene>
<name>B1MA34_METRJ</name>
<comment type="similarity">
    <text evidence="1">Belongs to the ros/MucR family.</text>
</comment>
<proteinExistence type="inferred from homology"/>
<dbReference type="GO" id="GO:0008270">
    <property type="term" value="F:zinc ion binding"/>
    <property type="evidence" value="ECO:0007669"/>
    <property type="project" value="InterPro"/>
</dbReference>
<dbReference type="AlphaFoldDB" id="B1MA34"/>